<feature type="signal peptide" evidence="1">
    <location>
        <begin position="1"/>
        <end position="27"/>
    </location>
</feature>
<evidence type="ECO:0000256" key="1">
    <source>
        <dbReference type="SAM" id="SignalP"/>
    </source>
</evidence>
<keyword evidence="1" id="KW-0732">Signal</keyword>
<proteinExistence type="predicted"/>
<dbReference type="RefSeq" id="WP_280318234.1">
    <property type="nucleotide sequence ID" value="NZ_CP118605.1"/>
</dbReference>
<gene>
    <name evidence="2" type="ORF">PVT68_11660</name>
</gene>
<dbReference type="Proteomes" id="UP001236500">
    <property type="component" value="Chromosome"/>
</dbReference>
<evidence type="ECO:0000313" key="2">
    <source>
        <dbReference type="EMBL" id="WGL15424.1"/>
    </source>
</evidence>
<accession>A0ABY8NAH7</accession>
<protein>
    <submittedName>
        <fullName evidence="2">Uncharacterized protein</fullName>
    </submittedName>
</protein>
<organism evidence="2 3">
    <name type="scientific">Microbulbifer bruguierae</name>
    <dbReference type="NCBI Taxonomy" id="3029061"/>
    <lineage>
        <taxon>Bacteria</taxon>
        <taxon>Pseudomonadati</taxon>
        <taxon>Pseudomonadota</taxon>
        <taxon>Gammaproteobacteria</taxon>
        <taxon>Cellvibrionales</taxon>
        <taxon>Microbulbiferaceae</taxon>
        <taxon>Microbulbifer</taxon>
    </lineage>
</organism>
<dbReference type="EMBL" id="CP118605">
    <property type="protein sequence ID" value="WGL15424.1"/>
    <property type="molecule type" value="Genomic_DNA"/>
</dbReference>
<sequence length="244" mass="27352">MNKCILSQVGYTAFSYSILLLTNPALALDLVFPDDAQVNIVSEHMSVNGLPLLAYEFTSPDDGSSALKFYRNHWQEHIEDADTEQAYLETTIGQWQVLSRLEDEHNITVQIGNRTLAGSQVLVGISPLPKYLENGFKNTSNNSLPELGRASIISLVRSTSGNDAFESYWLESADSVESTLTYYADYYSARRYQINRKRVVDEINRSTEAAMLTAVGPTKNIRIDAIKMDDKTRLIATITKQAQR</sequence>
<evidence type="ECO:0000313" key="3">
    <source>
        <dbReference type="Proteomes" id="UP001236500"/>
    </source>
</evidence>
<name>A0ABY8NAH7_9GAMM</name>
<feature type="chain" id="PRO_5047470512" evidence="1">
    <location>
        <begin position="28"/>
        <end position="244"/>
    </location>
</feature>
<keyword evidence="3" id="KW-1185">Reference proteome</keyword>
<reference evidence="2 3" key="1">
    <citation type="submission" date="2023-02" db="EMBL/GenBank/DDBJ databases">
        <title>Description and genomic characterization of Microbulbifer bruguierae sp. nov., isolated from the sediment of mangrove plant Bruguiera sexangula.</title>
        <authorList>
            <person name="Long M."/>
        </authorList>
    </citation>
    <scope>NUCLEOTIDE SEQUENCE [LARGE SCALE GENOMIC DNA]</scope>
    <source>
        <strain evidence="2 3">H12</strain>
    </source>
</reference>